<accession>A0A382Q3K5</accession>
<proteinExistence type="predicted"/>
<evidence type="ECO:0000313" key="1">
    <source>
        <dbReference type="EMBL" id="SVC79647.1"/>
    </source>
</evidence>
<dbReference type="Gene3D" id="2.40.160.170">
    <property type="match status" value="1"/>
</dbReference>
<dbReference type="AlphaFoldDB" id="A0A382Q3K5"/>
<organism evidence="1">
    <name type="scientific">marine metagenome</name>
    <dbReference type="NCBI Taxonomy" id="408172"/>
    <lineage>
        <taxon>unclassified sequences</taxon>
        <taxon>metagenomes</taxon>
        <taxon>ecological metagenomes</taxon>
    </lineage>
</organism>
<sequence length="234" mass="26263">MKRIFLILILIFTLNIIYAEESKYREDKGLQVQLLINGGALIGYHFNDQIFLGGTSITNINEGEAVTTFDNATVQSSLLEAKILPEGLYGKKYEQGRILTGQLRISPWDTSGFFLSFGGYQEGSRKEILYFDRRDRKIGDTTYSNTSITIIVERDPVLAPLLGIGWNWIYENGFSWGFDLTGGIVNEKITKAKATVLTENTSVTNGDLAIEEEKYRKSSDLSASYFTIAMGMNF</sequence>
<evidence type="ECO:0008006" key="2">
    <source>
        <dbReference type="Google" id="ProtNLM"/>
    </source>
</evidence>
<gene>
    <name evidence="1" type="ORF">METZ01_LOCUS332501</name>
</gene>
<protein>
    <recommendedName>
        <fullName evidence="2">Outer membrane protein beta-barrel domain-containing protein</fullName>
    </recommendedName>
</protein>
<name>A0A382Q3K5_9ZZZZ</name>
<reference evidence="1" key="1">
    <citation type="submission" date="2018-05" db="EMBL/GenBank/DDBJ databases">
        <authorList>
            <person name="Lanie J.A."/>
            <person name="Ng W.-L."/>
            <person name="Kazmierczak K.M."/>
            <person name="Andrzejewski T.M."/>
            <person name="Davidsen T.M."/>
            <person name="Wayne K.J."/>
            <person name="Tettelin H."/>
            <person name="Glass J.I."/>
            <person name="Rusch D."/>
            <person name="Podicherti R."/>
            <person name="Tsui H.-C.T."/>
            <person name="Winkler M.E."/>
        </authorList>
    </citation>
    <scope>NUCLEOTIDE SEQUENCE</scope>
</reference>
<dbReference type="EMBL" id="UINC01111434">
    <property type="protein sequence ID" value="SVC79647.1"/>
    <property type="molecule type" value="Genomic_DNA"/>
</dbReference>